<comment type="similarity">
    <text evidence="1">Belongs to the WEB family.</text>
</comment>
<feature type="coiled-coil region" evidence="3">
    <location>
        <begin position="190"/>
        <end position="224"/>
    </location>
</feature>
<reference evidence="6" key="1">
    <citation type="submission" date="2025-08" db="UniProtKB">
        <authorList>
            <consortium name="RefSeq"/>
        </authorList>
    </citation>
    <scope>IDENTIFICATION</scope>
    <source>
        <strain evidence="6">OHB3-1</strain>
    </source>
</reference>
<proteinExistence type="inferred from homology"/>
<feature type="region of interest" description="Disordered" evidence="4">
    <location>
        <begin position="458"/>
        <end position="515"/>
    </location>
</feature>
<feature type="compositionally biased region" description="Basic and acidic residues" evidence="4">
    <location>
        <begin position="461"/>
        <end position="479"/>
    </location>
</feature>
<evidence type="ECO:0000256" key="3">
    <source>
        <dbReference type="SAM" id="Coils"/>
    </source>
</evidence>
<dbReference type="GO" id="GO:0005829">
    <property type="term" value="C:cytosol"/>
    <property type="evidence" value="ECO:0007669"/>
    <property type="project" value="TreeGrafter"/>
</dbReference>
<dbReference type="OrthoDB" id="649232at2759"/>
<keyword evidence="5" id="KW-1185">Reference proteome</keyword>
<dbReference type="KEGG" id="mcha:111024054"/>
<dbReference type="PANTHER" id="PTHR32054">
    <property type="entry name" value="HEAVY CHAIN, PUTATIVE, EXPRESSED-RELATED-RELATED"/>
    <property type="match status" value="1"/>
</dbReference>
<dbReference type="GeneID" id="111024054"/>
<dbReference type="PANTHER" id="PTHR32054:SF4">
    <property type="entry name" value="OS07G0677900 PROTEIN"/>
    <property type="match status" value="1"/>
</dbReference>
<accession>A0A6J1DW61</accession>
<dbReference type="GO" id="GO:0009904">
    <property type="term" value="P:chloroplast accumulation movement"/>
    <property type="evidence" value="ECO:0007669"/>
    <property type="project" value="TreeGrafter"/>
</dbReference>
<evidence type="ECO:0000256" key="4">
    <source>
        <dbReference type="SAM" id="MobiDB-lite"/>
    </source>
</evidence>
<evidence type="ECO:0000256" key="1">
    <source>
        <dbReference type="ARBA" id="ARBA00005485"/>
    </source>
</evidence>
<name>A0A6J1DW61_MOMCH</name>
<organism evidence="5 6">
    <name type="scientific">Momordica charantia</name>
    <name type="common">Bitter gourd</name>
    <name type="synonym">Balsam pear</name>
    <dbReference type="NCBI Taxonomy" id="3673"/>
    <lineage>
        <taxon>Eukaryota</taxon>
        <taxon>Viridiplantae</taxon>
        <taxon>Streptophyta</taxon>
        <taxon>Embryophyta</taxon>
        <taxon>Tracheophyta</taxon>
        <taxon>Spermatophyta</taxon>
        <taxon>Magnoliopsida</taxon>
        <taxon>eudicotyledons</taxon>
        <taxon>Gunneridae</taxon>
        <taxon>Pentapetalae</taxon>
        <taxon>rosids</taxon>
        <taxon>fabids</taxon>
        <taxon>Cucurbitales</taxon>
        <taxon>Cucurbitaceae</taxon>
        <taxon>Momordiceae</taxon>
        <taxon>Momordica</taxon>
    </lineage>
</organism>
<dbReference type="RefSeq" id="XP_022157324.1">
    <property type="nucleotide sequence ID" value="XM_022301632.1"/>
</dbReference>
<dbReference type="Pfam" id="PF05701">
    <property type="entry name" value="WEMBL"/>
    <property type="match status" value="2"/>
</dbReference>
<feature type="coiled-coil region" evidence="3">
    <location>
        <begin position="332"/>
        <end position="380"/>
    </location>
</feature>
<keyword evidence="2 3" id="KW-0175">Coiled coil</keyword>
<evidence type="ECO:0000313" key="5">
    <source>
        <dbReference type="Proteomes" id="UP000504603"/>
    </source>
</evidence>
<dbReference type="InterPro" id="IPR008545">
    <property type="entry name" value="Web"/>
</dbReference>
<gene>
    <name evidence="6" type="primary">LOC111024054</name>
</gene>
<feature type="region of interest" description="Disordered" evidence="4">
    <location>
        <begin position="137"/>
        <end position="156"/>
    </location>
</feature>
<sequence>MDETQAVCGADGCVGPGVESCQRSDFAKMETKSDVGYGKEINLRAEIDTSAPFESVKEAVCRFGGVGYWKPSNKPFENERHEVEEISFEKLEEQACELENDLILKQRETLHILQELESTRSFVEDLKEKLWKGTSQVSIKNTDSAAEEEDDKENNGYPKIQSLKFVESFKQAQRNLNRTTKGIAEIRASMEVFNKKLERERLSLERTRERLKQNSLKMSLVEEQLNQTRQKLLQVAGDSSNDEQGSEILKELQILNSEAEKFKQMGEAAKSEILRTISKIERRKAKIRTAEIRLAAAAKMKEAAKVAEAVTLEDVKVLTNQEIQSGGEFKQVEKGNESKMKLLKQVKEATEEIKSTKLALEEALNSMEAAKREEIAVKEAVEKWGWERDKKMEYCPIAVTVNGPRMLVHESTTTPVLKPTLSIGQILSRKLFLQEELKSGMVAERGFLKRKVSLAQMLGKQNHDMPNCRRVERESDQKQSNRKRKKSGFAARFPLFLAKQNNNNQKRKKPTPNLK</sequence>
<evidence type="ECO:0000313" key="6">
    <source>
        <dbReference type="RefSeq" id="XP_022157324.1"/>
    </source>
</evidence>
<protein>
    <submittedName>
        <fullName evidence="6">WEB family protein At3g51720-like</fullName>
    </submittedName>
</protein>
<evidence type="ECO:0000256" key="2">
    <source>
        <dbReference type="ARBA" id="ARBA00023054"/>
    </source>
</evidence>
<dbReference type="Proteomes" id="UP000504603">
    <property type="component" value="Unplaced"/>
</dbReference>
<feature type="compositionally biased region" description="Basic residues" evidence="4">
    <location>
        <begin position="505"/>
        <end position="515"/>
    </location>
</feature>
<dbReference type="GO" id="GO:0009903">
    <property type="term" value="P:chloroplast avoidance movement"/>
    <property type="evidence" value="ECO:0007669"/>
    <property type="project" value="TreeGrafter"/>
</dbReference>
<dbReference type="AlphaFoldDB" id="A0A6J1DW61"/>